<comment type="caution">
    <text evidence="1">The sequence shown here is derived from an EMBL/GenBank/DDBJ whole genome shotgun (WGS) entry which is preliminary data.</text>
</comment>
<organism evidence="1 2">
    <name type="scientific">Vespula maculifrons</name>
    <name type="common">Eastern yellow jacket</name>
    <name type="synonym">Wasp</name>
    <dbReference type="NCBI Taxonomy" id="7453"/>
    <lineage>
        <taxon>Eukaryota</taxon>
        <taxon>Metazoa</taxon>
        <taxon>Ecdysozoa</taxon>
        <taxon>Arthropoda</taxon>
        <taxon>Hexapoda</taxon>
        <taxon>Insecta</taxon>
        <taxon>Pterygota</taxon>
        <taxon>Neoptera</taxon>
        <taxon>Endopterygota</taxon>
        <taxon>Hymenoptera</taxon>
        <taxon>Apocrita</taxon>
        <taxon>Aculeata</taxon>
        <taxon>Vespoidea</taxon>
        <taxon>Vespidae</taxon>
        <taxon>Vespinae</taxon>
        <taxon>Vespula</taxon>
    </lineage>
</organism>
<evidence type="ECO:0000313" key="1">
    <source>
        <dbReference type="EMBL" id="KAL2747761.1"/>
    </source>
</evidence>
<accession>A0ABD2CRL7</accession>
<protein>
    <submittedName>
        <fullName evidence="1">Glucose transporter type 1 isoform X6</fullName>
    </submittedName>
</protein>
<keyword evidence="1" id="KW-0762">Sugar transport</keyword>
<name>A0ABD2CRL7_VESMC</name>
<evidence type="ECO:0000313" key="2">
    <source>
        <dbReference type="Proteomes" id="UP001607303"/>
    </source>
</evidence>
<reference evidence="1 2" key="1">
    <citation type="journal article" date="2024" name="Ann. Entomol. Soc. Am.">
        <title>Genomic analyses of the southern and eastern yellowjacket wasps (Hymenoptera: Vespidae) reveal evolutionary signatures of social life.</title>
        <authorList>
            <person name="Catto M.A."/>
            <person name="Caine P.B."/>
            <person name="Orr S.E."/>
            <person name="Hunt B.G."/>
            <person name="Goodisman M.A.D."/>
        </authorList>
    </citation>
    <scope>NUCLEOTIDE SEQUENCE [LARGE SCALE GENOMIC DNA]</scope>
    <source>
        <strain evidence="1">232</strain>
        <tissue evidence="1">Head and thorax</tissue>
    </source>
</reference>
<gene>
    <name evidence="1" type="ORF">V1477_004453</name>
</gene>
<keyword evidence="1" id="KW-0813">Transport</keyword>
<dbReference type="Proteomes" id="UP001607303">
    <property type="component" value="Unassembled WGS sequence"/>
</dbReference>
<sequence length="140" mass="16559">MYLSYNYSLHRKLTFMYFFDSNRTLITKKLDNYMNKSTYLSRMKILVVSYKRPSLAYKLITRAVQTRIFLKTERKRSSPLTLARRPSYLTPPLPTIPTQLINHKLIMKMTLSAIDYYSSENIDSHTESEILPSYLLSNML</sequence>
<keyword evidence="2" id="KW-1185">Reference proteome</keyword>
<dbReference type="AlphaFoldDB" id="A0ABD2CRL7"/>
<proteinExistence type="predicted"/>
<dbReference type="EMBL" id="JAYRBN010000035">
    <property type="protein sequence ID" value="KAL2747761.1"/>
    <property type="molecule type" value="Genomic_DNA"/>
</dbReference>